<keyword evidence="2 5" id="KW-0808">Transferase</keyword>
<proteinExistence type="inferred from homology"/>
<dbReference type="InterPro" id="IPR029026">
    <property type="entry name" value="tRNA_m1G_MTases_N"/>
</dbReference>
<gene>
    <name evidence="5 6" type="primary">rlmH</name>
    <name evidence="6" type="ORF">BHV28_11220</name>
</gene>
<keyword evidence="3 5" id="KW-0949">S-adenosyl-L-methionine</keyword>
<dbReference type="AlphaFoldDB" id="A0A1U9JVD0"/>
<dbReference type="KEGG" id="thd:BHV28_11220"/>
<dbReference type="PANTHER" id="PTHR33603">
    <property type="entry name" value="METHYLTRANSFERASE"/>
    <property type="match status" value="1"/>
</dbReference>
<dbReference type="CDD" id="cd18081">
    <property type="entry name" value="RlmH-like"/>
    <property type="match status" value="1"/>
</dbReference>
<dbReference type="Gene3D" id="3.40.1280.10">
    <property type="match status" value="1"/>
</dbReference>
<keyword evidence="7" id="KW-1185">Reference proteome</keyword>
<evidence type="ECO:0000313" key="7">
    <source>
        <dbReference type="Proteomes" id="UP000188912"/>
    </source>
</evidence>
<dbReference type="PANTHER" id="PTHR33603:SF1">
    <property type="entry name" value="RIBOSOMAL RNA LARGE SUBUNIT METHYLTRANSFERASE H"/>
    <property type="match status" value="1"/>
</dbReference>
<comment type="function">
    <text evidence="5">Specifically methylates the pseudouridine at position 1915 (m3Psi1915) in 23S rRNA.</text>
</comment>
<dbReference type="NCBIfam" id="NF000989">
    <property type="entry name" value="PRK00103.2-3"/>
    <property type="match status" value="1"/>
</dbReference>
<dbReference type="HAMAP" id="MF_00658">
    <property type="entry name" value="23SrRNA_methyltr_H"/>
    <property type="match status" value="1"/>
</dbReference>
<evidence type="ECO:0000256" key="4">
    <source>
        <dbReference type="ARBA" id="ARBA00038303"/>
    </source>
</evidence>
<keyword evidence="1 5" id="KW-0489">Methyltransferase</keyword>
<comment type="subunit">
    <text evidence="5">Homodimer.</text>
</comment>
<evidence type="ECO:0000313" key="6">
    <source>
        <dbReference type="EMBL" id="AQS41810.1"/>
    </source>
</evidence>
<comment type="similarity">
    <text evidence="4 5">Belongs to the RNA methyltransferase RlmH family.</text>
</comment>
<comment type="catalytic activity">
    <reaction evidence="5">
        <text>pseudouridine(1915) in 23S rRNA + S-adenosyl-L-methionine = N(3)-methylpseudouridine(1915) in 23S rRNA + S-adenosyl-L-homocysteine + H(+)</text>
        <dbReference type="Rhea" id="RHEA:42752"/>
        <dbReference type="Rhea" id="RHEA-COMP:10221"/>
        <dbReference type="Rhea" id="RHEA-COMP:10222"/>
        <dbReference type="ChEBI" id="CHEBI:15378"/>
        <dbReference type="ChEBI" id="CHEBI:57856"/>
        <dbReference type="ChEBI" id="CHEBI:59789"/>
        <dbReference type="ChEBI" id="CHEBI:65314"/>
        <dbReference type="ChEBI" id="CHEBI:74486"/>
        <dbReference type="EC" id="2.1.1.177"/>
    </reaction>
</comment>
<reference evidence="6 7" key="1">
    <citation type="journal article" date="2010" name="Science">
        <title>Genomic comparison of the ants Camponotus floridanus and Harpegnathos saltator.</title>
        <authorList>
            <person name="Bonasio R."/>
            <person name="Zhang G."/>
            <person name="Ye C."/>
            <person name="Mutti N.S."/>
            <person name="Fang X."/>
            <person name="Qin N."/>
            <person name="Donahue G."/>
            <person name="Yang P."/>
            <person name="Li Q."/>
            <person name="Li C."/>
            <person name="Zhang P."/>
            <person name="Huang Z."/>
            <person name="Berger S.L."/>
            <person name="Reinberg D."/>
            <person name="Wang J."/>
            <person name="Liebig J."/>
        </authorList>
    </citation>
    <scope>NUCLEOTIDE SEQUENCE [LARGE SCALE GENOMIC DNA]</scope>
    <source>
        <strain evidence="6 7">Hsal</strain>
    </source>
</reference>
<dbReference type="EMBL" id="CP017315">
    <property type="protein sequence ID" value="AQS41810.1"/>
    <property type="molecule type" value="Genomic_DNA"/>
</dbReference>
<dbReference type="PIRSF" id="PIRSF004505">
    <property type="entry name" value="MT_bac"/>
    <property type="match status" value="1"/>
</dbReference>
<evidence type="ECO:0000256" key="1">
    <source>
        <dbReference type="ARBA" id="ARBA00022603"/>
    </source>
</evidence>
<name>A0A1U9JVD0_9HYPH</name>
<dbReference type="InterPro" id="IPR029028">
    <property type="entry name" value="Alpha/beta_knot_MTases"/>
</dbReference>
<evidence type="ECO:0000256" key="3">
    <source>
        <dbReference type="ARBA" id="ARBA00022691"/>
    </source>
</evidence>
<organism evidence="6 7">
    <name type="scientific">Candidatus Tokpelaia hoelldobleri</name>
    <dbReference type="NCBI Taxonomy" id="1902579"/>
    <lineage>
        <taxon>Bacteria</taxon>
        <taxon>Pseudomonadati</taxon>
        <taxon>Pseudomonadota</taxon>
        <taxon>Alphaproteobacteria</taxon>
        <taxon>Hyphomicrobiales</taxon>
        <taxon>Candidatus Tokpelaia</taxon>
    </lineage>
</organism>
<feature type="binding site" evidence="5">
    <location>
        <begin position="127"/>
        <end position="132"/>
    </location>
    <ligand>
        <name>S-adenosyl-L-methionine</name>
        <dbReference type="ChEBI" id="CHEBI:59789"/>
    </ligand>
</feature>
<sequence length="160" mass="17690">MQLSVFAVGRMKKGADYELCLRYFERFSRAVPSLGLNFAGIHEINESRAATAQKRKEEEGAALLSQLAPDSCLIVLDERGKSLSSPVFAQQVAGWRDEGCRQLLIALGGPDGHADSVRRRADLLLSFGAMTWPHQLARILLGEQLYRAATILSGHPYHRV</sequence>
<feature type="binding site" evidence="5">
    <location>
        <position position="108"/>
    </location>
    <ligand>
        <name>S-adenosyl-L-methionine</name>
        <dbReference type="ChEBI" id="CHEBI:59789"/>
    </ligand>
</feature>
<evidence type="ECO:0000256" key="5">
    <source>
        <dbReference type="HAMAP-Rule" id="MF_00658"/>
    </source>
</evidence>
<dbReference type="GO" id="GO:0070038">
    <property type="term" value="F:rRNA (pseudouridine-N3-)-methyltransferase activity"/>
    <property type="evidence" value="ECO:0007669"/>
    <property type="project" value="UniProtKB-UniRule"/>
</dbReference>
<keyword evidence="5" id="KW-0963">Cytoplasm</keyword>
<dbReference type="SUPFAM" id="SSF75217">
    <property type="entry name" value="alpha/beta knot"/>
    <property type="match status" value="1"/>
</dbReference>
<protein>
    <recommendedName>
        <fullName evidence="5">Ribosomal RNA large subunit methyltransferase H</fullName>
        <ecNumber evidence="5">2.1.1.177</ecNumber>
    </recommendedName>
    <alternativeName>
        <fullName evidence="5">23S rRNA (pseudouridine1915-N3)-methyltransferase</fullName>
    </alternativeName>
    <alternativeName>
        <fullName evidence="5">23S rRNA m3Psi1915 methyltransferase</fullName>
    </alternativeName>
    <alternativeName>
        <fullName evidence="5">rRNA (pseudouridine-N3-)-methyltransferase RlmH</fullName>
    </alternativeName>
</protein>
<dbReference type="Proteomes" id="UP000188912">
    <property type="component" value="Chromosome"/>
</dbReference>
<dbReference type="Pfam" id="PF02590">
    <property type="entry name" value="SPOUT_MTase"/>
    <property type="match status" value="1"/>
</dbReference>
<dbReference type="InterPro" id="IPR003742">
    <property type="entry name" value="RlmH-like"/>
</dbReference>
<keyword evidence="5" id="KW-0698">rRNA processing</keyword>
<dbReference type="EC" id="2.1.1.177" evidence="5"/>
<comment type="subcellular location">
    <subcellularLocation>
        <location evidence="5">Cytoplasm</location>
    </subcellularLocation>
</comment>
<evidence type="ECO:0000256" key="2">
    <source>
        <dbReference type="ARBA" id="ARBA00022679"/>
    </source>
</evidence>
<dbReference type="STRING" id="1902579.BHV28_11220"/>
<feature type="binding site" evidence="5">
    <location>
        <position position="76"/>
    </location>
    <ligand>
        <name>S-adenosyl-L-methionine</name>
        <dbReference type="ChEBI" id="CHEBI:59789"/>
    </ligand>
</feature>
<reference evidence="6 7" key="2">
    <citation type="journal article" date="2016" name="Sci. Rep.">
        <title>The genome of Rhizobiales bacteria in predatory ants reveals urease gene functions but no genes for nitrogen fixation.</title>
        <authorList>
            <person name="Neuvonen M.M."/>
            <person name="Tamarit D."/>
            <person name="Naslund K."/>
            <person name="Liebig J."/>
            <person name="Feldhaar H."/>
            <person name="Moran N.A."/>
            <person name="Guy L."/>
            <person name="Andersson S.G."/>
        </authorList>
    </citation>
    <scope>NUCLEOTIDE SEQUENCE [LARGE SCALE GENOMIC DNA]</scope>
    <source>
        <strain evidence="6 7">Hsal</strain>
    </source>
</reference>
<dbReference type="GO" id="GO:0005737">
    <property type="term" value="C:cytoplasm"/>
    <property type="evidence" value="ECO:0007669"/>
    <property type="project" value="UniProtKB-SubCell"/>
</dbReference>
<accession>A0A1U9JVD0</accession>